<comment type="similarity">
    <text evidence="7">Belongs to the DyP-type peroxidase family.</text>
</comment>
<dbReference type="InterPro" id="IPR011008">
    <property type="entry name" value="Dimeric_a/b-barrel"/>
</dbReference>
<dbReference type="AlphaFoldDB" id="A0A9E9M783"/>
<dbReference type="EMBL" id="OM386713">
    <property type="protein sequence ID" value="WAW38310.1"/>
    <property type="molecule type" value="Genomic_DNA"/>
</dbReference>
<keyword evidence="3" id="KW-0349">Heme</keyword>
<protein>
    <submittedName>
        <fullName evidence="9">DyP-type peroxidase</fullName>
        <ecNumber evidence="9">1.11.1.19</ecNumber>
    </submittedName>
</protein>
<dbReference type="EC" id="1.11.1.19" evidence="9"/>
<sequence length="610" mass="66512">MSTSHIFNVEQLHFPPPSPPEVIHLPGDDYLPGPALFPGELIAGYHAHFSQYTAESWADVRMLWYATTFFLESKFLYRSNMLYYAGANSGSTGGRYWFGSSYSELAEPSSFVKAPRSSEVAGARAYNIPVGKPLPSVPVTSNPPKQILRTYKGQHELPTLEQVNKAATATSLPFGNIQADILVGMKKQIELFYFFSIEHPTAFKVHFRSHIIHLVTPTTAVLPGAKRPSAMLNVAFSQSGLSALNVHDDLGDDFFAKGQFADAEALDDVTDKWEAEFKGTAIHGVFLIASDLQSCIDDMVMTLKRNFGSSIKEATTVHGASRPGDQAGHELKELMVSHPGQGIVPDGVILAGRQGDPTIAKRPTWALDGSFLVFRKLQQAVPEFNKYLHDNPLQNAEGTLSVEEGAELLGARMVGRWKSGAPIDLTPLVDNPSLGANPNANNNFDFRHFNDLISSDQNFCPFSAHIRKTRPRVDIASPDAGGQLVQDTLHQAIRAGIPFGPEVSDDEKAAQKTSELRGLAFVEYQSVIANGFRTQQVIWMNNDIFPPGKDETVGIDPIMGQAGNGANRLTNGLDPANPKRQLSIPAFITPLGGEYFFSPSISALKHIADA</sequence>
<dbReference type="InterPro" id="IPR006314">
    <property type="entry name" value="Dyp_peroxidase"/>
</dbReference>
<dbReference type="PANTHER" id="PTHR30521:SF4">
    <property type="entry name" value="DEFERROCHELATASE"/>
    <property type="match status" value="1"/>
</dbReference>
<evidence type="ECO:0000256" key="1">
    <source>
        <dbReference type="ARBA" id="ARBA00001970"/>
    </source>
</evidence>
<dbReference type="PANTHER" id="PTHR30521">
    <property type="entry name" value="DEFERROCHELATASE/PEROXIDASE"/>
    <property type="match status" value="1"/>
</dbReference>
<keyword evidence="4" id="KW-0479">Metal-binding</keyword>
<keyword evidence="6" id="KW-0408">Iron</keyword>
<evidence type="ECO:0000256" key="7">
    <source>
        <dbReference type="ARBA" id="ARBA00025737"/>
    </source>
</evidence>
<evidence type="ECO:0000313" key="9">
    <source>
        <dbReference type="EMBL" id="WAW38310.1"/>
    </source>
</evidence>
<evidence type="ECO:0000256" key="4">
    <source>
        <dbReference type="ARBA" id="ARBA00022723"/>
    </source>
</evidence>
<dbReference type="NCBIfam" id="TIGR01413">
    <property type="entry name" value="Dyp_perox_fam"/>
    <property type="match status" value="1"/>
</dbReference>
<evidence type="ECO:0000256" key="3">
    <source>
        <dbReference type="ARBA" id="ARBA00022617"/>
    </source>
</evidence>
<evidence type="ECO:0000256" key="5">
    <source>
        <dbReference type="ARBA" id="ARBA00023002"/>
    </source>
</evidence>
<dbReference type="GO" id="GO:0046872">
    <property type="term" value="F:metal ion binding"/>
    <property type="evidence" value="ECO:0007669"/>
    <property type="project" value="UniProtKB-KW"/>
</dbReference>
<evidence type="ECO:0000259" key="8">
    <source>
        <dbReference type="Pfam" id="PF21105"/>
    </source>
</evidence>
<dbReference type="InterPro" id="IPR049509">
    <property type="entry name" value="DyP_N"/>
</dbReference>
<dbReference type="GO" id="GO:0005829">
    <property type="term" value="C:cytosol"/>
    <property type="evidence" value="ECO:0007669"/>
    <property type="project" value="TreeGrafter"/>
</dbReference>
<feature type="domain" description="DyP dimeric alpha+beta barrel" evidence="8">
    <location>
        <begin position="176"/>
        <end position="323"/>
    </location>
</feature>
<evidence type="ECO:0000256" key="2">
    <source>
        <dbReference type="ARBA" id="ARBA00022559"/>
    </source>
</evidence>
<name>A0A9E9M783_9AGAM</name>
<reference evidence="9" key="1">
    <citation type="submission" date="2022-01" db="EMBL/GenBank/DDBJ databases">
        <title>Evolution and distribution of the Dye decolorizing peroxidase (DyP) gene family in the Fungi suggest participation of these enzymes in both intracellular and extracellular biological processes.</title>
        <authorList>
            <person name="Adamo M."/>
            <person name="Comtet-Marre S."/>
            <person name="Buettner E."/>
            <person name="Kellner H."/>
            <person name="Luis P."/>
            <person name="Vallon L."/>
            <person name="Hofrichter M."/>
            <person name="Girlanda M."/>
            <person name="Peyret P."/>
            <person name="Marmeisse R."/>
        </authorList>
    </citation>
    <scope>NUCLEOTIDE SEQUENCE</scope>
    <source>
        <strain evidence="9">IHI 557</strain>
    </source>
</reference>
<comment type="cofactor">
    <cofactor evidence="1">
        <name>heme b</name>
        <dbReference type="ChEBI" id="CHEBI:60344"/>
    </cofactor>
</comment>
<keyword evidence="5 9" id="KW-0560">Oxidoreductase</keyword>
<organism evidence="9">
    <name type="scientific">Sistotrema brinkmannii</name>
    <dbReference type="NCBI Taxonomy" id="139132"/>
    <lineage>
        <taxon>Eukaryota</taxon>
        <taxon>Fungi</taxon>
        <taxon>Dikarya</taxon>
        <taxon>Basidiomycota</taxon>
        <taxon>Agaricomycotina</taxon>
        <taxon>Agaricomycetes</taxon>
        <taxon>Corticiales</taxon>
        <taxon>Corticiaceae</taxon>
        <taxon>Sistotrema</taxon>
    </lineage>
</organism>
<proteinExistence type="inferred from homology"/>
<dbReference type="SUPFAM" id="SSF54909">
    <property type="entry name" value="Dimeric alpha+beta barrel"/>
    <property type="match status" value="1"/>
</dbReference>
<keyword evidence="2 9" id="KW-0575">Peroxidase</keyword>
<dbReference type="PROSITE" id="PS51404">
    <property type="entry name" value="DYP_PEROXIDASE"/>
    <property type="match status" value="1"/>
</dbReference>
<evidence type="ECO:0000256" key="6">
    <source>
        <dbReference type="ARBA" id="ARBA00023004"/>
    </source>
</evidence>
<gene>
    <name evidence="9" type="primary">g3713</name>
</gene>
<dbReference type="GO" id="GO:0020037">
    <property type="term" value="F:heme binding"/>
    <property type="evidence" value="ECO:0007669"/>
    <property type="project" value="InterPro"/>
</dbReference>
<accession>A0A9E9M783</accession>
<dbReference type="GO" id="GO:0004601">
    <property type="term" value="F:peroxidase activity"/>
    <property type="evidence" value="ECO:0007669"/>
    <property type="project" value="UniProtKB-KW"/>
</dbReference>
<dbReference type="Pfam" id="PF21105">
    <property type="entry name" value="DyP_N"/>
    <property type="match status" value="1"/>
</dbReference>